<dbReference type="EMBL" id="CAEQ01002415">
    <property type="protein sequence ID" value="CCD16725.1"/>
    <property type="molecule type" value="Genomic_DNA"/>
</dbReference>
<protein>
    <submittedName>
        <fullName evidence="2">WGS project CAEQ00000000 data, annotated contig 630</fullName>
    </submittedName>
</protein>
<comment type="caution">
    <text evidence="2">The sequence shown here is derived from an EMBL/GenBank/DDBJ whole genome shotgun (WGS) entry which is preliminary data.</text>
</comment>
<dbReference type="AlphaFoldDB" id="F9WHD3"/>
<dbReference type="VEuPathDB" id="TriTrypDB:TcIL3000_0_16310"/>
<feature type="region of interest" description="Disordered" evidence="1">
    <location>
        <begin position="1"/>
        <end position="24"/>
    </location>
</feature>
<evidence type="ECO:0000313" key="2">
    <source>
        <dbReference type="EMBL" id="CCD16725.1"/>
    </source>
</evidence>
<evidence type="ECO:0000313" key="3">
    <source>
        <dbReference type="Proteomes" id="UP000000702"/>
    </source>
</evidence>
<gene>
    <name evidence="2" type="ORF">TCIL3000_0_16310</name>
</gene>
<reference evidence="2 3" key="2">
    <citation type="journal article" date="2012" name="Proc. Natl. Acad. Sci. U.S.A.">
        <title>Antigenic diversity is generated by distinct evolutionary mechanisms in African trypanosome species.</title>
        <authorList>
            <person name="Jackson A.P."/>
            <person name="Berry A."/>
            <person name="Aslett M."/>
            <person name="Allison H.C."/>
            <person name="Burton P."/>
            <person name="Vavrova-Anderson J."/>
            <person name="Brown R."/>
            <person name="Browne H."/>
            <person name="Corton N."/>
            <person name="Hauser H."/>
            <person name="Gamble J."/>
            <person name="Gilderthorp R."/>
            <person name="Marcello L."/>
            <person name="McQuillan J."/>
            <person name="Otto T.D."/>
            <person name="Quail M.A."/>
            <person name="Sanders M.J."/>
            <person name="van Tonder A."/>
            <person name="Ginger M.L."/>
            <person name="Field M.C."/>
            <person name="Barry J.D."/>
            <person name="Hertz-Fowler C."/>
            <person name="Berriman M."/>
        </authorList>
    </citation>
    <scope>NUCLEOTIDE SEQUENCE [LARGE SCALE GENOMIC DNA]</scope>
    <source>
        <strain evidence="2 3">IL3000</strain>
    </source>
</reference>
<organism evidence="2 3">
    <name type="scientific">Trypanosoma congolense (strain IL3000)</name>
    <dbReference type="NCBI Taxonomy" id="1068625"/>
    <lineage>
        <taxon>Eukaryota</taxon>
        <taxon>Discoba</taxon>
        <taxon>Euglenozoa</taxon>
        <taxon>Kinetoplastea</taxon>
        <taxon>Metakinetoplastina</taxon>
        <taxon>Trypanosomatida</taxon>
        <taxon>Trypanosomatidae</taxon>
        <taxon>Trypanosoma</taxon>
        <taxon>Nannomonas</taxon>
    </lineage>
</organism>
<sequence length="178" mass="20674">MFTLAKRITKEKKAKKPKSGPNMPFVKLRGSHANTVTSCRGRKAGPVIKVTGGSGSKGWHKLLSTFPRNPSRGRPVANNKMYETRWRKYCTGAWQRNFNCVYRCERWRWRWMTNVRNQMAKQIITQNYSHDLLTISNNVPALFTCLSGIYVRRLSGHATERHKHNKRFALCTLTRGYE</sequence>
<reference evidence="3" key="1">
    <citation type="submission" date="2011-07" db="EMBL/GenBank/DDBJ databases">
        <title>Divergent evolution of antigenic variation in African trypanosomes.</title>
        <authorList>
            <person name="Jackson A.P."/>
            <person name="Berry A."/>
            <person name="Allison H.C."/>
            <person name="Burton P."/>
            <person name="Anderson J."/>
            <person name="Aslett M."/>
            <person name="Brown R."/>
            <person name="Corton N."/>
            <person name="Harris D."/>
            <person name="Hauser H."/>
            <person name="Gamble J."/>
            <person name="Gilderthorp R."/>
            <person name="McQuillan J."/>
            <person name="Quail M.A."/>
            <person name="Sanders M."/>
            <person name="Van Tonder A."/>
            <person name="Ginger M.L."/>
            <person name="Donelson J.E."/>
            <person name="Field M.C."/>
            <person name="Barry J.D."/>
            <person name="Berriman M."/>
            <person name="Hertz-Fowler C."/>
        </authorList>
    </citation>
    <scope>NUCLEOTIDE SEQUENCE [LARGE SCALE GENOMIC DNA]</scope>
    <source>
        <strain evidence="3">IL3000</strain>
    </source>
</reference>
<accession>F9WHD3</accession>
<proteinExistence type="predicted"/>
<evidence type="ECO:0000256" key="1">
    <source>
        <dbReference type="SAM" id="MobiDB-lite"/>
    </source>
</evidence>
<dbReference type="Proteomes" id="UP000000702">
    <property type="component" value="Unassembled WGS sequence"/>
</dbReference>
<keyword evidence="3" id="KW-1185">Reference proteome</keyword>
<name>F9WHD3_TRYCI</name>
<feature type="compositionally biased region" description="Basic residues" evidence="1">
    <location>
        <begin position="7"/>
        <end position="18"/>
    </location>
</feature>